<dbReference type="Gene3D" id="3.40.50.300">
    <property type="entry name" value="P-loop containing nucleotide triphosphate hydrolases"/>
    <property type="match status" value="1"/>
</dbReference>
<dbReference type="InterPro" id="IPR027417">
    <property type="entry name" value="P-loop_NTPase"/>
</dbReference>
<organism evidence="4 5">
    <name type="scientific">Stylonychia lemnae</name>
    <name type="common">Ciliate</name>
    <dbReference type="NCBI Taxonomy" id="5949"/>
    <lineage>
        <taxon>Eukaryota</taxon>
        <taxon>Sar</taxon>
        <taxon>Alveolata</taxon>
        <taxon>Ciliophora</taxon>
        <taxon>Intramacronucleata</taxon>
        <taxon>Spirotrichea</taxon>
        <taxon>Stichotrichia</taxon>
        <taxon>Sporadotrichida</taxon>
        <taxon>Oxytrichidae</taxon>
        <taxon>Stylonychinae</taxon>
        <taxon>Stylonychia</taxon>
    </lineage>
</organism>
<dbReference type="PANTHER" id="PTHR10887">
    <property type="entry name" value="DNA2/NAM7 HELICASE FAMILY"/>
    <property type="match status" value="1"/>
</dbReference>
<evidence type="ECO:0000259" key="2">
    <source>
        <dbReference type="Pfam" id="PF13086"/>
    </source>
</evidence>
<evidence type="ECO:0000313" key="4">
    <source>
        <dbReference type="EMBL" id="CDW88188.1"/>
    </source>
</evidence>
<dbReference type="GO" id="GO:0004386">
    <property type="term" value="F:helicase activity"/>
    <property type="evidence" value="ECO:0007669"/>
    <property type="project" value="InterPro"/>
</dbReference>
<dbReference type="InterPro" id="IPR057373">
    <property type="entry name" value="ZNFX1"/>
</dbReference>
<evidence type="ECO:0000313" key="5">
    <source>
        <dbReference type="Proteomes" id="UP000039865"/>
    </source>
</evidence>
<dbReference type="InterPro" id="IPR041677">
    <property type="entry name" value="DNA2/NAM7_AAA_11"/>
</dbReference>
<accession>A0A078B3U6</accession>
<proteinExistence type="predicted"/>
<reference evidence="4 5" key="1">
    <citation type="submission" date="2014-06" db="EMBL/GenBank/DDBJ databases">
        <authorList>
            <person name="Swart Estienne"/>
        </authorList>
    </citation>
    <scope>NUCLEOTIDE SEQUENCE [LARGE SCALE GENOMIC DNA]</scope>
    <source>
        <strain evidence="4 5">130c</strain>
    </source>
</reference>
<dbReference type="InParanoid" id="A0A078B3U6"/>
<gene>
    <name evidence="4" type="primary">Contig235.g270</name>
    <name evidence="4" type="ORF">STYLEM_17306</name>
</gene>
<dbReference type="InterPro" id="IPR045055">
    <property type="entry name" value="DNA2/NAM7-like"/>
</dbReference>
<sequence length="472" mass="55945">MATKLLEKRMQYLKDFKEEEKKLEEKKKQMQEEMKGGNYKIKPQDNFQDIDVVPTSHELISGQQPFLRQMPVKGDFDDTHDYLDIVYRLLREDAIRPLREGIDVMKRFKPQQSPELNNYQQIKQLNRQLREAGVRLYQSAYLQYLSFTRNSPDVAITLRIYEKGRQNWNASKRLLPGSLMILSKDNFKTLNFFLVCDRDAQKMAITSSKYNYVEIKVQHISNEISQNRVIEQFDSDDSDDDQYMRQLYSERESPVLDFYLQHKENQLKIIESTAYFESYNHVLKKLKLIDKWENLPFADYLTGQIKKDIQQPIIFQQLQDQNKRVKFLEAITKSIQKANFDKNQAAALNTCMFKELAIIQGPPGTGKTYVGEHFVRILMETKQFWKKEKGPILLVCYTNHALDQFLNLIKKYTKNFVRMGGRKELSNSVKPAWLDKLLLKEQRCQRYFSQYCDRIQSFSKISSQQNIFKTKI</sequence>
<dbReference type="AlphaFoldDB" id="A0A078B3U6"/>
<dbReference type="Proteomes" id="UP000039865">
    <property type="component" value="Unassembled WGS sequence"/>
</dbReference>
<feature type="domain" description="ZNFX1" evidence="3">
    <location>
        <begin position="131"/>
        <end position="217"/>
    </location>
</feature>
<dbReference type="EMBL" id="CCKQ01016317">
    <property type="protein sequence ID" value="CDW88188.1"/>
    <property type="molecule type" value="Genomic_DNA"/>
</dbReference>
<dbReference type="OrthoDB" id="409395at2759"/>
<feature type="domain" description="DNA2/NAM7 helicase helicase" evidence="2">
    <location>
        <begin position="340"/>
        <end position="468"/>
    </location>
</feature>
<evidence type="ECO:0000256" key="1">
    <source>
        <dbReference type="SAM" id="Coils"/>
    </source>
</evidence>
<evidence type="ECO:0000259" key="3">
    <source>
        <dbReference type="Pfam" id="PF25396"/>
    </source>
</evidence>
<dbReference type="Pfam" id="PF25396">
    <property type="entry name" value="ZNFX1"/>
    <property type="match status" value="1"/>
</dbReference>
<dbReference type="GO" id="GO:0031048">
    <property type="term" value="P:regulatory ncRNA-mediated heterochromatin formation"/>
    <property type="evidence" value="ECO:0007669"/>
    <property type="project" value="TreeGrafter"/>
</dbReference>
<protein>
    <submittedName>
        <fullName evidence="4">Uncharacterized protein</fullName>
    </submittedName>
</protein>
<dbReference type="GO" id="GO:0031380">
    <property type="term" value="C:nuclear RNA-directed RNA polymerase complex"/>
    <property type="evidence" value="ECO:0007669"/>
    <property type="project" value="TreeGrafter"/>
</dbReference>
<dbReference type="Pfam" id="PF13086">
    <property type="entry name" value="AAA_11"/>
    <property type="match status" value="1"/>
</dbReference>
<name>A0A078B3U6_STYLE</name>
<dbReference type="SUPFAM" id="SSF52540">
    <property type="entry name" value="P-loop containing nucleoside triphosphate hydrolases"/>
    <property type="match status" value="1"/>
</dbReference>
<keyword evidence="1" id="KW-0175">Coiled coil</keyword>
<feature type="coiled-coil region" evidence="1">
    <location>
        <begin position="6"/>
        <end position="36"/>
    </location>
</feature>
<keyword evidence="5" id="KW-1185">Reference proteome</keyword>
<dbReference type="PANTHER" id="PTHR10887:SF341">
    <property type="entry name" value="NFX1-TYPE ZINC FINGER-CONTAINING PROTEIN 1"/>
    <property type="match status" value="1"/>
</dbReference>